<reference evidence="1 2" key="1">
    <citation type="submission" date="2017-09" db="EMBL/GenBank/DDBJ databases">
        <title>Complete genome sequence analysis of the novel Escherichia coli phage SRT8.</title>
        <authorList>
            <person name="Fan X."/>
            <person name="Zhao K."/>
            <person name="Song S."/>
            <person name="Zhao Z."/>
        </authorList>
    </citation>
    <scope>NUCLEOTIDE SEQUENCE [LARGE SCALE GENOMIC DNA]</scope>
</reference>
<evidence type="ECO:0000313" key="2">
    <source>
        <dbReference type="Proteomes" id="UP000228763"/>
    </source>
</evidence>
<dbReference type="GeneID" id="40091911"/>
<protein>
    <submittedName>
        <fullName evidence="1">Uncharacterized protein</fullName>
    </submittedName>
</protein>
<organism evidence="1 2">
    <name type="scientific">Escherichia phage SRT8</name>
    <dbReference type="NCBI Taxonomy" id="2496545"/>
    <lineage>
        <taxon>Viruses</taxon>
        <taxon>Duplodnaviria</taxon>
        <taxon>Heunggongvirae</taxon>
        <taxon>Uroviricota</taxon>
        <taxon>Caudoviricetes</taxon>
        <taxon>Drexlerviridae</taxon>
        <taxon>Tunavirinae</taxon>
        <taxon>Sertoctavirus</taxon>
        <taxon>Sertoctavirus SRT8</taxon>
    </lineage>
</organism>
<accession>A0A2D1GPA6</accession>
<proteinExistence type="predicted"/>
<name>A0A2D1GPA6_9CAUD</name>
<evidence type="ECO:0000313" key="1">
    <source>
        <dbReference type="EMBL" id="ATN93824.1"/>
    </source>
</evidence>
<dbReference type="KEGG" id="vg:40091911"/>
<keyword evidence="2" id="KW-1185">Reference proteome</keyword>
<dbReference type="EMBL" id="MF996376">
    <property type="protein sequence ID" value="ATN93824.1"/>
    <property type="molecule type" value="Genomic_DNA"/>
</dbReference>
<sequence length="72" mass="7995">MAGDVNYDDLAADAVAGMNPNSKRSAHYHGFKYSPLRLLDAILRRPEVITARLSGHRFDNFCVTIEVNSTKS</sequence>
<dbReference type="RefSeq" id="YP_009615449.1">
    <property type="nucleotide sequence ID" value="NC_042043.1"/>
</dbReference>
<dbReference type="Proteomes" id="UP000228763">
    <property type="component" value="Segment"/>
</dbReference>